<dbReference type="InterPro" id="IPR003115">
    <property type="entry name" value="ParB_N"/>
</dbReference>
<dbReference type="NCBIfam" id="TIGR00180">
    <property type="entry name" value="parB_part"/>
    <property type="match status" value="1"/>
</dbReference>
<dbReference type="InterPro" id="IPR036086">
    <property type="entry name" value="ParB/Sulfiredoxin_sf"/>
</dbReference>
<dbReference type="SUPFAM" id="SSF109709">
    <property type="entry name" value="KorB DNA-binding domain-like"/>
    <property type="match status" value="1"/>
</dbReference>
<evidence type="ECO:0000256" key="2">
    <source>
        <dbReference type="ARBA" id="ARBA00022829"/>
    </source>
</evidence>
<gene>
    <name evidence="5" type="ORF">GCM10010357_15910</name>
</gene>
<keyword evidence="6" id="KW-1185">Reference proteome</keyword>
<name>A0ABN0YHG3_9ACTN</name>
<protein>
    <recommendedName>
        <fullName evidence="4">ParB-like N-terminal domain-containing protein</fullName>
    </recommendedName>
</protein>
<dbReference type="Gene3D" id="1.10.10.2830">
    <property type="match status" value="1"/>
</dbReference>
<dbReference type="PANTHER" id="PTHR33375:SF1">
    <property type="entry name" value="CHROMOSOME-PARTITIONING PROTEIN PARB-RELATED"/>
    <property type="match status" value="1"/>
</dbReference>
<dbReference type="EMBL" id="BAAABX010000015">
    <property type="protein sequence ID" value="GAA0395687.1"/>
    <property type="molecule type" value="Genomic_DNA"/>
</dbReference>
<dbReference type="InterPro" id="IPR004437">
    <property type="entry name" value="ParB/RepB/Spo0J"/>
</dbReference>
<feature type="region of interest" description="Disordered" evidence="3">
    <location>
        <begin position="222"/>
        <end position="271"/>
    </location>
</feature>
<proteinExistence type="inferred from homology"/>
<evidence type="ECO:0000259" key="4">
    <source>
        <dbReference type="SMART" id="SM00470"/>
    </source>
</evidence>
<dbReference type="InterPro" id="IPR041468">
    <property type="entry name" value="HTH_ParB/Spo0J"/>
</dbReference>
<keyword evidence="2" id="KW-0159">Chromosome partition</keyword>
<feature type="compositionally biased region" description="Pro residues" evidence="3">
    <location>
        <begin position="232"/>
        <end position="271"/>
    </location>
</feature>
<evidence type="ECO:0000256" key="3">
    <source>
        <dbReference type="SAM" id="MobiDB-lite"/>
    </source>
</evidence>
<dbReference type="SUPFAM" id="SSF110849">
    <property type="entry name" value="ParB/Sulfiredoxin"/>
    <property type="match status" value="1"/>
</dbReference>
<evidence type="ECO:0000256" key="1">
    <source>
        <dbReference type="ARBA" id="ARBA00006295"/>
    </source>
</evidence>
<evidence type="ECO:0000313" key="6">
    <source>
        <dbReference type="Proteomes" id="UP001500879"/>
    </source>
</evidence>
<dbReference type="PANTHER" id="PTHR33375">
    <property type="entry name" value="CHROMOSOME-PARTITIONING PROTEIN PARB-RELATED"/>
    <property type="match status" value="1"/>
</dbReference>
<comment type="similarity">
    <text evidence="1">Belongs to the ParB family.</text>
</comment>
<dbReference type="RefSeq" id="WP_344021403.1">
    <property type="nucleotide sequence ID" value="NZ_BAAABX010000015.1"/>
</dbReference>
<accession>A0ABN0YHG3</accession>
<reference evidence="5 6" key="1">
    <citation type="journal article" date="2019" name="Int. J. Syst. Evol. Microbiol.">
        <title>The Global Catalogue of Microorganisms (GCM) 10K type strain sequencing project: providing services to taxonomists for standard genome sequencing and annotation.</title>
        <authorList>
            <consortium name="The Broad Institute Genomics Platform"/>
            <consortium name="The Broad Institute Genome Sequencing Center for Infectious Disease"/>
            <person name="Wu L."/>
            <person name="Ma J."/>
        </authorList>
    </citation>
    <scope>NUCLEOTIDE SEQUENCE [LARGE SCALE GENOMIC DNA]</scope>
    <source>
        <strain evidence="5 6">JCM 4788</strain>
    </source>
</reference>
<organism evidence="5 6">
    <name type="scientific">Streptomyces luteireticuli</name>
    <dbReference type="NCBI Taxonomy" id="173858"/>
    <lineage>
        <taxon>Bacteria</taxon>
        <taxon>Bacillati</taxon>
        <taxon>Actinomycetota</taxon>
        <taxon>Actinomycetes</taxon>
        <taxon>Kitasatosporales</taxon>
        <taxon>Streptomycetaceae</taxon>
        <taxon>Streptomyces</taxon>
    </lineage>
</organism>
<dbReference type="InterPro" id="IPR050336">
    <property type="entry name" value="Chromosome_partition/occlusion"/>
</dbReference>
<dbReference type="Proteomes" id="UP001500879">
    <property type="component" value="Unassembled WGS sequence"/>
</dbReference>
<sequence>MKAVDPPEPLPPGDAYELRKVPLTAVAPTPLNPRRAFGTAAERTALGESLRRAQLAPCVAMTRRAYTALWPEHTEAVGTAEYVLINGERRYRSALHVGLATLDLALRDDLAASREDLVNHVLAENLQREDFDVMERARGVRQLVDICAEQGALGAQSRAAARLGHNRSWVTNQLALLRLPQEIQDMLSSGELPEREGRRLARHHKQHPELSTGELLAHWRTTREQRKAERTPAPPPPPPAPVSPPVPPSIRPPLPTDSARPPLPGIPRRPYPYRPGLPRSVVPAAALLVRRLGTTPRDQAGTLAAGLDTRGLRELSEALRPYL</sequence>
<comment type="caution">
    <text evidence="5">The sequence shown here is derived from an EMBL/GenBank/DDBJ whole genome shotgun (WGS) entry which is preliminary data.</text>
</comment>
<dbReference type="SMART" id="SM00470">
    <property type="entry name" value="ParB"/>
    <property type="match status" value="1"/>
</dbReference>
<evidence type="ECO:0000313" key="5">
    <source>
        <dbReference type="EMBL" id="GAA0395687.1"/>
    </source>
</evidence>
<dbReference type="Pfam" id="PF17762">
    <property type="entry name" value="HTH_ParB"/>
    <property type="match status" value="1"/>
</dbReference>
<feature type="domain" description="ParB-like N-terminal" evidence="4">
    <location>
        <begin position="19"/>
        <end position="126"/>
    </location>
</feature>